<dbReference type="EMBL" id="JACAZI010000008">
    <property type="protein sequence ID" value="KAF7353929.1"/>
    <property type="molecule type" value="Genomic_DNA"/>
</dbReference>
<dbReference type="OrthoDB" id="432970at2759"/>
<sequence length="191" mass="21146">MSYPVGNLGDNQRQGNRNMGQVLQDLMAWAQVHNGESITVVAWHALGLVRDIEARKSKILLLGLCRTSSNDPKTFYTLKDVCVVPVADAKRIFKGRSQNPARILKDVEQERQMDGAIGGMLVMSVEQAADDNRPVLEALAKISTMISQPLGVFEVHRTAFQRIGQLPEQVWKACLESALRGGLFSPIFRTS</sequence>
<comment type="caution">
    <text evidence="1">The sequence shown here is derived from an EMBL/GenBank/DDBJ whole genome shotgun (WGS) entry which is preliminary data.</text>
</comment>
<reference evidence="1" key="1">
    <citation type="submission" date="2020-05" db="EMBL/GenBank/DDBJ databases">
        <title>Mycena genomes resolve the evolution of fungal bioluminescence.</title>
        <authorList>
            <person name="Tsai I.J."/>
        </authorList>
    </citation>
    <scope>NUCLEOTIDE SEQUENCE</scope>
    <source>
        <strain evidence="1">CCC161011</strain>
    </source>
</reference>
<protein>
    <submittedName>
        <fullName evidence="1">Uncharacterized protein</fullName>
    </submittedName>
</protein>
<dbReference type="Proteomes" id="UP000620124">
    <property type="component" value="Unassembled WGS sequence"/>
</dbReference>
<keyword evidence="2" id="KW-1185">Reference proteome</keyword>
<proteinExistence type="predicted"/>
<dbReference type="AlphaFoldDB" id="A0A8H6Y8T3"/>
<accession>A0A8H6Y8T3</accession>
<evidence type="ECO:0000313" key="1">
    <source>
        <dbReference type="EMBL" id="KAF7353929.1"/>
    </source>
</evidence>
<evidence type="ECO:0000313" key="2">
    <source>
        <dbReference type="Proteomes" id="UP000620124"/>
    </source>
</evidence>
<name>A0A8H6Y8T3_9AGAR</name>
<organism evidence="1 2">
    <name type="scientific">Mycena venus</name>
    <dbReference type="NCBI Taxonomy" id="2733690"/>
    <lineage>
        <taxon>Eukaryota</taxon>
        <taxon>Fungi</taxon>
        <taxon>Dikarya</taxon>
        <taxon>Basidiomycota</taxon>
        <taxon>Agaricomycotina</taxon>
        <taxon>Agaricomycetes</taxon>
        <taxon>Agaricomycetidae</taxon>
        <taxon>Agaricales</taxon>
        <taxon>Marasmiineae</taxon>
        <taxon>Mycenaceae</taxon>
        <taxon>Mycena</taxon>
    </lineage>
</organism>
<gene>
    <name evidence="1" type="ORF">MVEN_01079200</name>
</gene>